<comment type="subcellular location">
    <subcellularLocation>
        <location evidence="2">Cytoplasm</location>
        <location evidence="2">Cytoskeleton</location>
    </subcellularLocation>
</comment>
<keyword evidence="2" id="KW-0963">Cytoplasm</keyword>
<feature type="compositionally biased region" description="Basic and acidic residues" evidence="3">
    <location>
        <begin position="1142"/>
        <end position="1151"/>
    </location>
</feature>
<feature type="region of interest" description="Disordered" evidence="3">
    <location>
        <begin position="180"/>
        <end position="203"/>
    </location>
</feature>
<keyword evidence="5" id="KW-1185">Reference proteome</keyword>
<keyword evidence="2" id="KW-0206">Cytoskeleton</keyword>
<dbReference type="GO" id="GO:0005856">
    <property type="term" value="C:cytoskeleton"/>
    <property type="evidence" value="ECO:0007669"/>
    <property type="project" value="UniProtKB-SubCell"/>
</dbReference>
<feature type="compositionally biased region" description="Basic and acidic residues" evidence="3">
    <location>
        <begin position="506"/>
        <end position="517"/>
    </location>
</feature>
<feature type="region of interest" description="Disordered" evidence="3">
    <location>
        <begin position="1340"/>
        <end position="1359"/>
    </location>
</feature>
<feature type="region of interest" description="Disordered" evidence="3">
    <location>
        <begin position="990"/>
        <end position="1009"/>
    </location>
</feature>
<feature type="compositionally biased region" description="Acidic residues" evidence="3">
    <location>
        <begin position="666"/>
        <end position="678"/>
    </location>
</feature>
<evidence type="ECO:0000256" key="2">
    <source>
        <dbReference type="RuleBase" id="RU367034"/>
    </source>
</evidence>
<feature type="compositionally biased region" description="Basic and acidic residues" evidence="3">
    <location>
        <begin position="679"/>
        <end position="691"/>
    </location>
</feature>
<dbReference type="GO" id="GO:0030036">
    <property type="term" value="P:actin cytoskeleton organization"/>
    <property type="evidence" value="ECO:0007669"/>
    <property type="project" value="UniProtKB-UniRule"/>
</dbReference>
<feature type="region of interest" description="Disordered" evidence="3">
    <location>
        <begin position="302"/>
        <end position="322"/>
    </location>
</feature>
<feature type="compositionally biased region" description="Acidic residues" evidence="3">
    <location>
        <begin position="1343"/>
        <end position="1359"/>
    </location>
</feature>
<dbReference type="GO" id="GO:0003779">
    <property type="term" value="F:actin binding"/>
    <property type="evidence" value="ECO:0007669"/>
    <property type="project" value="UniProtKB-UniRule"/>
</dbReference>
<feature type="compositionally biased region" description="Polar residues" evidence="3">
    <location>
        <begin position="780"/>
        <end position="814"/>
    </location>
</feature>
<keyword evidence="2" id="KW-0009">Actin-binding</keyword>
<dbReference type="PANTHER" id="PTHR12902">
    <property type="entry name" value="WASP-1"/>
    <property type="match status" value="1"/>
</dbReference>
<reference evidence="4" key="1">
    <citation type="submission" date="2023-03" db="EMBL/GenBank/DDBJ databases">
        <title>Chromosome-scale reference genome and RAD-based genetic map of yellow starthistle (Centaurea solstitialis) reveal putative structural variation and QTLs associated with invader traits.</title>
        <authorList>
            <person name="Reatini B."/>
            <person name="Cang F.A."/>
            <person name="Jiang Q."/>
            <person name="Mckibben M.T.W."/>
            <person name="Barker M.S."/>
            <person name="Rieseberg L.H."/>
            <person name="Dlugosch K.M."/>
        </authorList>
    </citation>
    <scope>NUCLEOTIDE SEQUENCE</scope>
    <source>
        <strain evidence="4">CAN-66</strain>
        <tissue evidence="4">Leaf</tissue>
    </source>
</reference>
<gene>
    <name evidence="4" type="ORF">OSB04_024798</name>
</gene>
<sequence length="1359" mass="149863">MPFSRYQIRNEFSLADPELYKSADKDDPEALLEGVAMAGLVGVLRQLGDLAEFAAEIFHDLHEEVMVTATRGHGLLVRVQQLESDFPSIERAFLSQTGHSAFFSSSGVGWHPNLRTEQNLITRGDLPRFVMDSYEECRAPPRLFLLDKFDIAGAGACLKRYTDPSFYKVEASSYEMMSAEAQRDKKTRKTKKKGSQWKNGNTPRFFSRHMSSMSLIQQLHQLLLEERIQNGACEPARRVKLKKRKSKFPFDTENGKGYMERVLSSPPEDKLVHEVPLRSPTDTSGGPAGLETFEISMVDPPLGLTTQDRSPYESPSVDKMVSREHMDNVLENVPETPVSEMPASSIGFQAGGAHSGTDDEEVEEKRISVNGIEDGYKSDDVASEADDVASESDDVASEADNYEDALATMESEIETDAELIANSDPSNRSVKQETSSDANVQQLRSRSSGSRSASDDESSSIRKKIPSFSYSDDTATTSVDSSQAFACIEIPFRPRVSATSPVDQGEGFKESTSKDSDLSETPSNNFVDVNSPEKTEELPIDPEAIVTSTSYEQDNGDRNSDSTLVISHAEEQCISPFLEEPDICEADMKPNEANINDIKAAEEIDYSSDGCSSPKEQLTDDIVECKSDPLEAGISYSGEDETEFKDRETVSVESESNDATAAVCDPADDSNGDDDLSNLEEKPEFKDREPESEPVTSEIIDVDSNESEDLSTCETPEVEFISSETEVVTFAVEKDEEDGVSTAELAINESEFVQNSNESGEDKELNEISVISPPEVDSIPSYNHSNVQVLDGVHNSSSATCNESNENNVDNPSTENESAESGEKESSEHPVVTPELDSVPSASYDDTNLQDSDSIPTSPLATHDVNEHENDVDDPSANLKILQDETVFVTETTDRNGPQTDVSPNFDLQPGDHELIEQSDTQFLESAPNSPVSSSSKRIEQHVESESVNQVDHVEKLENASSSLTDSVLVEEKVDQSHTQSFLQLETVDSQENGDQETPFDAHPELYPTNDESRCLKQDREFQDSVESETSVMATSESLVPVSEEPSVVNIPQLSSHIDLSDQIEYPSAPVFSGYDMPPLPPLPINLEEMPPLPPLPPMQWRMGKPQNASSISKPDGGQHEINPFPPGFPQIESHPSLDLNQKAENEKAECEQLPTESSSHTEENDNSVISSEVKVSQQIVPQPPFNGDRSQNVSTSGRGIFWPSSGSSLPPGDDERPNGIRPMKVQRSRTPLIDAVAAHDKSKVMSEQHLLLTFSTWRIWLRKVSERAMPEIPKEEERDTLLEQIRAKKRTHLIRILLWLYQSVNLKPAVQTRPSIQGPTTNLRVAAILEKANAIRQAFAGSDDDDDDEDADDGWSDS</sequence>
<comment type="function">
    <text evidence="2">Involved in regulation of actin and microtubule organization. Part of a WAVE complex that activates the Arp2/3 complex.</text>
</comment>
<dbReference type="InterPro" id="IPR028288">
    <property type="entry name" value="SCAR/WAVE_fam"/>
</dbReference>
<feature type="compositionally biased region" description="Polar residues" evidence="3">
    <location>
        <begin position="840"/>
        <end position="860"/>
    </location>
</feature>
<organism evidence="4 5">
    <name type="scientific">Centaurea solstitialis</name>
    <name type="common">yellow star-thistle</name>
    <dbReference type="NCBI Taxonomy" id="347529"/>
    <lineage>
        <taxon>Eukaryota</taxon>
        <taxon>Viridiplantae</taxon>
        <taxon>Streptophyta</taxon>
        <taxon>Embryophyta</taxon>
        <taxon>Tracheophyta</taxon>
        <taxon>Spermatophyta</taxon>
        <taxon>Magnoliopsida</taxon>
        <taxon>eudicotyledons</taxon>
        <taxon>Gunneridae</taxon>
        <taxon>Pentapetalae</taxon>
        <taxon>asterids</taxon>
        <taxon>campanulids</taxon>
        <taxon>Asterales</taxon>
        <taxon>Asteraceae</taxon>
        <taxon>Carduoideae</taxon>
        <taxon>Cardueae</taxon>
        <taxon>Centaureinae</taxon>
        <taxon>Centaurea</taxon>
    </lineage>
</organism>
<evidence type="ECO:0000313" key="5">
    <source>
        <dbReference type="Proteomes" id="UP001172457"/>
    </source>
</evidence>
<feature type="region of interest" description="Disordered" evidence="3">
    <location>
        <begin position="746"/>
        <end position="878"/>
    </location>
</feature>
<dbReference type="GO" id="GO:0034237">
    <property type="term" value="F:protein kinase A regulatory subunit binding"/>
    <property type="evidence" value="ECO:0007669"/>
    <property type="project" value="TreeGrafter"/>
</dbReference>
<feature type="region of interest" description="Disordered" evidence="3">
    <location>
        <begin position="495"/>
        <end position="564"/>
    </location>
</feature>
<dbReference type="PANTHER" id="PTHR12902:SF1">
    <property type="entry name" value="WISKOTT-ALDRICH SYNDROME PROTEIN FAMILY MEMBER"/>
    <property type="match status" value="1"/>
</dbReference>
<feature type="compositionally biased region" description="Low complexity" evidence="3">
    <location>
        <begin position="469"/>
        <end position="479"/>
    </location>
</feature>
<feature type="region of interest" description="Disordered" evidence="3">
    <location>
        <begin position="891"/>
        <end position="954"/>
    </location>
</feature>
<comment type="caution">
    <text evidence="4">The sequence shown here is derived from an EMBL/GenBank/DDBJ whole genome shotgun (WGS) entry which is preliminary data.</text>
</comment>
<protein>
    <recommendedName>
        <fullName evidence="2">Protein SCAR</fullName>
    </recommendedName>
    <alternativeName>
        <fullName evidence="2">Protein WAVE</fullName>
    </alternativeName>
</protein>
<feature type="compositionally biased region" description="Basic residues" evidence="3">
    <location>
        <begin position="185"/>
        <end position="195"/>
    </location>
</feature>
<dbReference type="GO" id="GO:2000601">
    <property type="term" value="P:positive regulation of Arp2/3 complex-mediated actin nucleation"/>
    <property type="evidence" value="ECO:0007669"/>
    <property type="project" value="TreeGrafter"/>
</dbReference>
<accession>A0AA38WE70</accession>
<dbReference type="Gene3D" id="6.10.280.150">
    <property type="match status" value="1"/>
</dbReference>
<evidence type="ECO:0000256" key="1">
    <source>
        <dbReference type="ARBA" id="ARBA00006993"/>
    </source>
</evidence>
<feature type="region of interest" description="Disordered" evidence="3">
    <location>
        <begin position="632"/>
        <end position="698"/>
    </location>
</feature>
<dbReference type="Proteomes" id="UP001172457">
    <property type="component" value="Chromosome 6"/>
</dbReference>
<comment type="similarity">
    <text evidence="1 2">Belongs to the SCAR/WAVE family.</text>
</comment>
<feature type="compositionally biased region" description="Low complexity" evidence="3">
    <location>
        <begin position="926"/>
        <end position="936"/>
    </location>
</feature>
<dbReference type="Gene3D" id="1.20.5.340">
    <property type="match status" value="1"/>
</dbReference>
<feature type="region of interest" description="Disordered" evidence="3">
    <location>
        <begin position="1104"/>
        <end position="1173"/>
    </location>
</feature>
<feature type="compositionally biased region" description="Polar residues" evidence="3">
    <location>
        <begin position="519"/>
        <end position="528"/>
    </location>
</feature>
<feature type="compositionally biased region" description="Polar residues" evidence="3">
    <location>
        <begin position="891"/>
        <end position="903"/>
    </location>
</feature>
<feature type="region of interest" description="Disordered" evidence="3">
    <location>
        <begin position="420"/>
        <end position="479"/>
    </location>
</feature>
<name>A0AA38WE70_9ASTR</name>
<evidence type="ECO:0000313" key="4">
    <source>
        <dbReference type="EMBL" id="KAJ9545091.1"/>
    </source>
</evidence>
<dbReference type="EMBL" id="JARYMX010000006">
    <property type="protein sequence ID" value="KAJ9545091.1"/>
    <property type="molecule type" value="Genomic_DNA"/>
</dbReference>
<feature type="region of interest" description="Disordered" evidence="3">
    <location>
        <begin position="336"/>
        <end position="400"/>
    </location>
</feature>
<feature type="compositionally biased region" description="Polar residues" evidence="3">
    <location>
        <begin position="423"/>
        <end position="443"/>
    </location>
</feature>
<feature type="compositionally biased region" description="Acidic residues" evidence="3">
    <location>
        <begin position="381"/>
        <end position="400"/>
    </location>
</feature>
<proteinExistence type="inferred from homology"/>
<dbReference type="GO" id="GO:0071933">
    <property type="term" value="F:Arp2/3 complex binding"/>
    <property type="evidence" value="ECO:0007669"/>
    <property type="project" value="TreeGrafter"/>
</dbReference>
<evidence type="ECO:0000256" key="3">
    <source>
        <dbReference type="SAM" id="MobiDB-lite"/>
    </source>
</evidence>